<comment type="similarity">
    <text evidence="1">Belongs to the eukaryotic initiation factor 4E family.</text>
</comment>
<dbReference type="GO" id="GO:0016281">
    <property type="term" value="C:eukaryotic translation initiation factor 4F complex"/>
    <property type="evidence" value="ECO:0007669"/>
    <property type="project" value="TreeGrafter"/>
</dbReference>
<accession>A0A7S4FU16</accession>
<evidence type="ECO:0000313" key="3">
    <source>
        <dbReference type="EMBL" id="CAE0814728.1"/>
    </source>
</evidence>
<dbReference type="Pfam" id="PF01652">
    <property type="entry name" value="IF4E"/>
    <property type="match status" value="1"/>
</dbReference>
<dbReference type="GO" id="GO:0003743">
    <property type="term" value="F:translation initiation factor activity"/>
    <property type="evidence" value="ECO:0007669"/>
    <property type="project" value="UniProtKB-KW"/>
</dbReference>
<feature type="compositionally biased region" description="Polar residues" evidence="2">
    <location>
        <begin position="205"/>
        <end position="234"/>
    </location>
</feature>
<feature type="compositionally biased region" description="Polar residues" evidence="2">
    <location>
        <begin position="179"/>
        <end position="197"/>
    </location>
</feature>
<keyword evidence="1" id="KW-0694">RNA-binding</keyword>
<evidence type="ECO:0000256" key="1">
    <source>
        <dbReference type="RuleBase" id="RU004374"/>
    </source>
</evidence>
<keyword evidence="1" id="KW-0396">Initiation factor</keyword>
<evidence type="ECO:0008006" key="4">
    <source>
        <dbReference type="Google" id="ProtNLM"/>
    </source>
</evidence>
<dbReference type="GO" id="GO:0000340">
    <property type="term" value="F:RNA 7-methylguanosine cap binding"/>
    <property type="evidence" value="ECO:0007669"/>
    <property type="project" value="TreeGrafter"/>
</dbReference>
<sequence length="412" mass="45763">MTASTLMGPQQLDVHPLQHLWCVWTSRWKGQTSLTQLRQFDTVQGFWLSYHSNPTSQLPDKQYLHIFKNGIQPMWEDPMNIQGGHFKLTAKTTESAASLWQTLALNMIGELLPTNGYVTGASFVAHNVGNHILKLWLGTVDKAVVNRTKAFLQSTLNEQDYVTEKITFVPHKLVIKGSANQKMPQGESVDSQTSTEPQGAKIPDSPSSRNQQRHSNASTSSSVGVNTPKSPSSHNQKRNSNESIASSLGHSSMDQSSMDEGPPTPVHRRPKLARRRRQNPILHVDCSYDSRCTGTWSPSCSGNQICPDGLPQPGEYNKYYRLPAQGAVHEPYCSSAAYPEHCCDLSQQCISQPAPLLPIQQFPSDLQEATAAIWRHHTAPSVPRRPSVQIPHAYQHQPYVWVTSNTTTNLAS</sequence>
<dbReference type="EMBL" id="HBJA01073732">
    <property type="protein sequence ID" value="CAE0814728.1"/>
    <property type="molecule type" value="Transcribed_RNA"/>
</dbReference>
<dbReference type="SUPFAM" id="SSF55418">
    <property type="entry name" value="eIF4e-like"/>
    <property type="match status" value="1"/>
</dbReference>
<name>A0A7S4FU16_9EUGL</name>
<dbReference type="AlphaFoldDB" id="A0A7S4FU16"/>
<evidence type="ECO:0000256" key="2">
    <source>
        <dbReference type="SAM" id="MobiDB-lite"/>
    </source>
</evidence>
<dbReference type="PANTHER" id="PTHR11960">
    <property type="entry name" value="EUKARYOTIC TRANSLATION INITIATION FACTOR 4E RELATED"/>
    <property type="match status" value="1"/>
</dbReference>
<dbReference type="InterPro" id="IPR001040">
    <property type="entry name" value="TIF_eIF_4E"/>
</dbReference>
<feature type="compositionally biased region" description="Polar residues" evidence="2">
    <location>
        <begin position="241"/>
        <end position="258"/>
    </location>
</feature>
<dbReference type="Gene3D" id="3.30.760.10">
    <property type="entry name" value="RNA Cap, Translation Initiation Factor Eif4e"/>
    <property type="match status" value="1"/>
</dbReference>
<organism evidence="3">
    <name type="scientific">Eutreptiella gymnastica</name>
    <dbReference type="NCBI Taxonomy" id="73025"/>
    <lineage>
        <taxon>Eukaryota</taxon>
        <taxon>Discoba</taxon>
        <taxon>Euglenozoa</taxon>
        <taxon>Euglenida</taxon>
        <taxon>Spirocuta</taxon>
        <taxon>Euglenophyceae</taxon>
        <taxon>Eutreptiales</taxon>
        <taxon>Eutreptiaceae</taxon>
        <taxon>Eutreptiella</taxon>
    </lineage>
</organism>
<keyword evidence="1" id="KW-0648">Protein biosynthesis</keyword>
<protein>
    <recommendedName>
        <fullName evidence="4">Eukaryotic translation initiation factor 4E</fullName>
    </recommendedName>
</protein>
<feature type="compositionally biased region" description="Basic residues" evidence="2">
    <location>
        <begin position="266"/>
        <end position="276"/>
    </location>
</feature>
<feature type="region of interest" description="Disordered" evidence="2">
    <location>
        <begin position="179"/>
        <end position="276"/>
    </location>
</feature>
<reference evidence="3" key="1">
    <citation type="submission" date="2021-01" db="EMBL/GenBank/DDBJ databases">
        <authorList>
            <person name="Corre E."/>
            <person name="Pelletier E."/>
            <person name="Niang G."/>
            <person name="Scheremetjew M."/>
            <person name="Finn R."/>
            <person name="Kale V."/>
            <person name="Holt S."/>
            <person name="Cochrane G."/>
            <person name="Meng A."/>
            <person name="Brown T."/>
            <person name="Cohen L."/>
        </authorList>
    </citation>
    <scope>NUCLEOTIDE SEQUENCE</scope>
    <source>
        <strain evidence="3">CCMP1594</strain>
    </source>
</reference>
<dbReference type="InterPro" id="IPR023398">
    <property type="entry name" value="TIF_eIF4e-like"/>
</dbReference>
<gene>
    <name evidence="3" type="ORF">EGYM00163_LOCUS25884</name>
</gene>
<proteinExistence type="inferred from homology"/>